<evidence type="ECO:0000313" key="4">
    <source>
        <dbReference type="Proteomes" id="UP000297447"/>
    </source>
</evidence>
<proteinExistence type="predicted"/>
<evidence type="ECO:0000256" key="2">
    <source>
        <dbReference type="SAM" id="Phobius"/>
    </source>
</evidence>
<name>A0A4V3IR84_9MICO</name>
<comment type="caution">
    <text evidence="3">The sequence shown here is derived from an EMBL/GenBank/DDBJ whole genome shotgun (WGS) entry which is preliminary data.</text>
</comment>
<evidence type="ECO:0000313" key="3">
    <source>
        <dbReference type="EMBL" id="TFD50498.1"/>
    </source>
</evidence>
<dbReference type="OrthoDB" id="5126396at2"/>
<dbReference type="EMBL" id="SOHE01000041">
    <property type="protein sequence ID" value="TFD50498.1"/>
    <property type="molecule type" value="Genomic_DNA"/>
</dbReference>
<feature type="transmembrane region" description="Helical" evidence="2">
    <location>
        <begin position="115"/>
        <end position="135"/>
    </location>
</feature>
<gene>
    <name evidence="3" type="ORF">E3T55_08675</name>
</gene>
<organism evidence="3 4">
    <name type="scientific">Cryobacterium frigoriphilum</name>
    <dbReference type="NCBI Taxonomy" id="1259150"/>
    <lineage>
        <taxon>Bacteria</taxon>
        <taxon>Bacillati</taxon>
        <taxon>Actinomycetota</taxon>
        <taxon>Actinomycetes</taxon>
        <taxon>Micrococcales</taxon>
        <taxon>Microbacteriaceae</taxon>
        <taxon>Cryobacterium</taxon>
    </lineage>
</organism>
<feature type="region of interest" description="Disordered" evidence="1">
    <location>
        <begin position="1"/>
        <end position="22"/>
    </location>
</feature>
<dbReference type="Proteomes" id="UP000297447">
    <property type="component" value="Unassembled WGS sequence"/>
</dbReference>
<protein>
    <submittedName>
        <fullName evidence="3">Uncharacterized protein</fullName>
    </submittedName>
</protein>
<reference evidence="3 4" key="1">
    <citation type="submission" date="2019-03" db="EMBL/GenBank/DDBJ databases">
        <title>Genomics of glacier-inhabiting Cryobacterium strains.</title>
        <authorList>
            <person name="Liu Q."/>
            <person name="Xin Y.-H."/>
        </authorList>
    </citation>
    <scope>NUCLEOTIDE SEQUENCE [LARGE SCALE GENOMIC DNA]</scope>
    <source>
        <strain evidence="3 4">Hh14</strain>
    </source>
</reference>
<keyword evidence="2" id="KW-0472">Membrane</keyword>
<dbReference type="RefSeq" id="WP_134519173.1">
    <property type="nucleotide sequence ID" value="NZ_SOHE01000041.1"/>
</dbReference>
<keyword evidence="2" id="KW-1133">Transmembrane helix</keyword>
<evidence type="ECO:0000256" key="1">
    <source>
        <dbReference type="SAM" id="MobiDB-lite"/>
    </source>
</evidence>
<keyword evidence="4" id="KW-1185">Reference proteome</keyword>
<sequence>MNRSETTASPVSGQADTASLDSAGELARLEKAVYSRAGSAEPVIEVVDPVTGHTLRATASELRLRALQAQLAEESARATGPVEPGFEPSADHVDPTEAPPLIPPGKPISTQRRRFVVPLVAIAAFAVGVTAALIVPAQLAGIGTTTDPSKDSTVTPVAAADTSKTLRGFVDPSEFPDIPIPDLGETFVASSLRNVSGTSQLEQGYGAYLGRSVGSNLYCLIVNTDAVLTNFDCGTSEQVASEGLQVESPVGIRSPETPDATPNETVMTAKLSRLGQFSMWFSPTPS</sequence>
<dbReference type="AlphaFoldDB" id="A0A4V3IR84"/>
<accession>A0A4V3IR84</accession>
<feature type="compositionally biased region" description="Polar residues" evidence="1">
    <location>
        <begin position="1"/>
        <end position="20"/>
    </location>
</feature>
<keyword evidence="2" id="KW-0812">Transmembrane</keyword>